<dbReference type="RefSeq" id="WP_311595492.1">
    <property type="nucleotide sequence ID" value="NZ_JAVREM010000002.1"/>
</dbReference>
<reference evidence="2" key="1">
    <citation type="submission" date="2023-07" db="EMBL/GenBank/DDBJ databases">
        <title>30 novel species of actinomycetes from the DSMZ collection.</title>
        <authorList>
            <person name="Nouioui I."/>
        </authorList>
    </citation>
    <scope>NUCLEOTIDE SEQUENCE [LARGE SCALE GENOMIC DNA]</scope>
    <source>
        <strain evidence="2">DSM 44918</strain>
    </source>
</reference>
<accession>A0ABU2LJ06</accession>
<protein>
    <recommendedName>
        <fullName evidence="3">Lumazine-binding protein</fullName>
    </recommendedName>
</protein>
<evidence type="ECO:0000313" key="2">
    <source>
        <dbReference type="Proteomes" id="UP001183420"/>
    </source>
</evidence>
<sequence>MALISVAVAAVVIFLGEEENSPQAAAQRLVDTMNDPDASNEDIFANACEEERRRYSEPDGSLREATGPRMVGAVELILDEVEQISDTRAIATMHLEVYPDNELRFFVVKEDGEWRDCGSADE</sequence>
<organism evidence="1 2">
    <name type="scientific">Streptomyces millisiae</name>
    <dbReference type="NCBI Taxonomy" id="3075542"/>
    <lineage>
        <taxon>Bacteria</taxon>
        <taxon>Bacillati</taxon>
        <taxon>Actinomycetota</taxon>
        <taxon>Actinomycetes</taxon>
        <taxon>Kitasatosporales</taxon>
        <taxon>Streptomycetaceae</taxon>
        <taxon>Streptomyces</taxon>
    </lineage>
</organism>
<keyword evidence="2" id="KW-1185">Reference proteome</keyword>
<proteinExistence type="predicted"/>
<dbReference type="EMBL" id="JAVREM010000002">
    <property type="protein sequence ID" value="MDT0317480.1"/>
    <property type="molecule type" value="Genomic_DNA"/>
</dbReference>
<gene>
    <name evidence="1" type="ORF">RNC47_03900</name>
</gene>
<evidence type="ECO:0008006" key="3">
    <source>
        <dbReference type="Google" id="ProtNLM"/>
    </source>
</evidence>
<comment type="caution">
    <text evidence="1">The sequence shown here is derived from an EMBL/GenBank/DDBJ whole genome shotgun (WGS) entry which is preliminary data.</text>
</comment>
<evidence type="ECO:0000313" key="1">
    <source>
        <dbReference type="EMBL" id="MDT0317480.1"/>
    </source>
</evidence>
<dbReference type="Proteomes" id="UP001183420">
    <property type="component" value="Unassembled WGS sequence"/>
</dbReference>
<name>A0ABU2LJ06_9ACTN</name>